<dbReference type="PANTHER" id="PTHR12015:SF108">
    <property type="entry name" value="C-C MOTIF CHEMOKINE 20"/>
    <property type="match status" value="1"/>
</dbReference>
<evidence type="ECO:0000256" key="6">
    <source>
        <dbReference type="ARBA" id="ARBA00022729"/>
    </source>
</evidence>
<evidence type="ECO:0000313" key="11">
    <source>
        <dbReference type="Ensembl" id="ENSSAUP00010067447.1"/>
    </source>
</evidence>
<dbReference type="SMART" id="SM00199">
    <property type="entry name" value="SCY"/>
    <property type="match status" value="1"/>
</dbReference>
<dbReference type="Proteomes" id="UP000472265">
    <property type="component" value="Chromosome 21"/>
</dbReference>
<dbReference type="PANTHER" id="PTHR12015">
    <property type="entry name" value="SMALL INDUCIBLE CYTOKINE A"/>
    <property type="match status" value="1"/>
</dbReference>
<dbReference type="AlphaFoldDB" id="A0A671YVF8"/>
<proteinExistence type="inferred from homology"/>
<dbReference type="GeneTree" id="ENSGT00940000174809"/>
<dbReference type="GO" id="GO:0005615">
    <property type="term" value="C:extracellular space"/>
    <property type="evidence" value="ECO:0007669"/>
    <property type="project" value="UniProtKB-KW"/>
</dbReference>
<feature type="domain" description="Chemokine interleukin-8-like" evidence="10">
    <location>
        <begin position="48"/>
        <end position="108"/>
    </location>
</feature>
<dbReference type="GO" id="GO:0008009">
    <property type="term" value="F:chemokine activity"/>
    <property type="evidence" value="ECO:0007669"/>
    <property type="project" value="InterPro"/>
</dbReference>
<keyword evidence="3 9" id="KW-0145">Chemotaxis</keyword>
<dbReference type="Pfam" id="PF00048">
    <property type="entry name" value="IL8"/>
    <property type="match status" value="1"/>
</dbReference>
<keyword evidence="12" id="KW-1185">Reference proteome</keyword>
<dbReference type="GO" id="GO:0006954">
    <property type="term" value="P:inflammatory response"/>
    <property type="evidence" value="ECO:0007669"/>
    <property type="project" value="UniProtKB-KW"/>
</dbReference>
<reference evidence="11" key="3">
    <citation type="submission" date="2025-09" db="UniProtKB">
        <authorList>
            <consortium name="Ensembl"/>
        </authorList>
    </citation>
    <scope>IDENTIFICATION</scope>
</reference>
<dbReference type="InterPro" id="IPR039809">
    <property type="entry name" value="Chemokine_b/g/d"/>
</dbReference>
<evidence type="ECO:0000256" key="4">
    <source>
        <dbReference type="ARBA" id="ARBA00022514"/>
    </source>
</evidence>
<dbReference type="GO" id="GO:0006955">
    <property type="term" value="P:immune response"/>
    <property type="evidence" value="ECO:0007669"/>
    <property type="project" value="InterPro"/>
</dbReference>
<evidence type="ECO:0000256" key="7">
    <source>
        <dbReference type="ARBA" id="ARBA00023157"/>
    </source>
</evidence>
<keyword evidence="8" id="KW-0395">Inflammatory response</keyword>
<comment type="subcellular location">
    <subcellularLocation>
        <location evidence="1 9">Secreted</location>
    </subcellularLocation>
</comment>
<dbReference type="PROSITE" id="PS00472">
    <property type="entry name" value="SMALL_CYTOKINES_CC"/>
    <property type="match status" value="1"/>
</dbReference>
<dbReference type="InParanoid" id="A0A671YVF8"/>
<protein>
    <recommendedName>
        <fullName evidence="9">C-C motif chemokine</fullName>
    </recommendedName>
</protein>
<evidence type="ECO:0000256" key="3">
    <source>
        <dbReference type="ARBA" id="ARBA00022500"/>
    </source>
</evidence>
<dbReference type="Ensembl" id="ENSSAUT00010070607.1">
    <property type="protein sequence ID" value="ENSSAUP00010067447.1"/>
    <property type="gene ID" value="ENSSAUG00010026818.1"/>
</dbReference>
<keyword evidence="7" id="KW-1015">Disulfide bond</keyword>
<dbReference type="InterPro" id="IPR001811">
    <property type="entry name" value="Chemokine_IL8-like_dom"/>
</dbReference>
<dbReference type="Gene3D" id="2.40.50.40">
    <property type="match status" value="1"/>
</dbReference>
<keyword evidence="5 9" id="KW-0964">Secreted</keyword>
<dbReference type="InterPro" id="IPR036048">
    <property type="entry name" value="Interleukin_8-like_sf"/>
</dbReference>
<accession>A0A671YVF8</accession>
<dbReference type="InterPro" id="IPR000827">
    <property type="entry name" value="Chemokine_CC_CS"/>
</dbReference>
<evidence type="ECO:0000259" key="10">
    <source>
        <dbReference type="SMART" id="SM00199"/>
    </source>
</evidence>
<evidence type="ECO:0000256" key="2">
    <source>
        <dbReference type="ARBA" id="ARBA00010868"/>
    </source>
</evidence>
<evidence type="ECO:0000256" key="1">
    <source>
        <dbReference type="ARBA" id="ARBA00004613"/>
    </source>
</evidence>
<name>A0A671YVF8_SPAAU</name>
<comment type="similarity">
    <text evidence="2 9">Belongs to the intercrine beta (chemokine CC) family.</text>
</comment>
<keyword evidence="6" id="KW-0732">Signal</keyword>
<reference evidence="11" key="1">
    <citation type="submission" date="2021-04" db="EMBL/GenBank/DDBJ databases">
        <authorList>
            <consortium name="Wellcome Sanger Institute Data Sharing"/>
        </authorList>
    </citation>
    <scope>NUCLEOTIDE SEQUENCE [LARGE SCALE GENOMIC DNA]</scope>
</reference>
<evidence type="ECO:0000256" key="8">
    <source>
        <dbReference type="ARBA" id="ARBA00023198"/>
    </source>
</evidence>
<evidence type="ECO:0000256" key="5">
    <source>
        <dbReference type="ARBA" id="ARBA00022525"/>
    </source>
</evidence>
<dbReference type="OMA" id="AKENCHI"/>
<organism evidence="11 12">
    <name type="scientific">Sparus aurata</name>
    <name type="common">Gilthead sea bream</name>
    <dbReference type="NCBI Taxonomy" id="8175"/>
    <lineage>
        <taxon>Eukaryota</taxon>
        <taxon>Metazoa</taxon>
        <taxon>Chordata</taxon>
        <taxon>Craniata</taxon>
        <taxon>Vertebrata</taxon>
        <taxon>Euteleostomi</taxon>
        <taxon>Actinopterygii</taxon>
        <taxon>Neopterygii</taxon>
        <taxon>Teleostei</taxon>
        <taxon>Neoteleostei</taxon>
        <taxon>Acanthomorphata</taxon>
        <taxon>Eupercaria</taxon>
        <taxon>Spariformes</taxon>
        <taxon>Sparidae</taxon>
        <taxon>Sparus</taxon>
    </lineage>
</organism>
<dbReference type="FunFam" id="2.40.50.40:FF:000012">
    <property type="entry name" value="C-C motif chemokine"/>
    <property type="match status" value="1"/>
</dbReference>
<sequence>MCRGDIESSLLDLRAVNMTPIRVMSAAVLICFILGLLSPASSARSINGRACCTTYNRKPIPFQRIKGYREQTTKENCRIEAIIFYTVRRAEVCATRKDEWVRIILDQLSSKLKKMSKAGPAAGENQMKKTVNSPFSDGSGSFFTTKQTFPNGTESFY</sequence>
<evidence type="ECO:0000256" key="9">
    <source>
        <dbReference type="RuleBase" id="RU361150"/>
    </source>
</evidence>
<evidence type="ECO:0000313" key="12">
    <source>
        <dbReference type="Proteomes" id="UP000472265"/>
    </source>
</evidence>
<dbReference type="SUPFAM" id="SSF54117">
    <property type="entry name" value="Interleukin 8-like chemokines"/>
    <property type="match status" value="1"/>
</dbReference>
<reference evidence="11" key="2">
    <citation type="submission" date="2025-08" db="UniProtKB">
        <authorList>
            <consortium name="Ensembl"/>
        </authorList>
    </citation>
    <scope>IDENTIFICATION</scope>
</reference>
<keyword evidence="4 9" id="KW-0202">Cytokine</keyword>
<gene>
    <name evidence="11" type="primary">ccl20l</name>
</gene>